<dbReference type="InterPro" id="IPR008193">
    <property type="entry name" value="RNA_pol_Rpb11_13-16kDa_CS"/>
</dbReference>
<dbReference type="GO" id="GO:0006362">
    <property type="term" value="P:transcription elongation by RNA polymerase I"/>
    <property type="evidence" value="ECO:0007669"/>
    <property type="project" value="TreeGrafter"/>
</dbReference>
<comment type="similarity">
    <text evidence="5">Belongs to the archaeal Rpo11/eukaryotic RPB11/RPC19 RNA polymerase subunit family.</text>
</comment>
<feature type="domain" description="DNA-directed RNA polymerase RBP11-like dimerisation" evidence="7">
    <location>
        <begin position="59"/>
        <end position="131"/>
    </location>
</feature>
<evidence type="ECO:0000313" key="9">
    <source>
        <dbReference type="WBParaSite" id="GPLIN_000510200"/>
    </source>
</evidence>
<keyword evidence="4" id="KW-0539">Nucleus</keyword>
<keyword evidence="2" id="KW-0240">DNA-directed RNA polymerase</keyword>
<dbReference type="Gene3D" id="3.30.1360.10">
    <property type="entry name" value="RNA polymerase, RBP11-like subunit"/>
    <property type="match status" value="1"/>
</dbReference>
<keyword evidence="8" id="KW-1185">Reference proteome</keyword>
<dbReference type="InterPro" id="IPR036603">
    <property type="entry name" value="RBP11-like"/>
</dbReference>
<keyword evidence="3" id="KW-0804">Transcription</keyword>
<dbReference type="GO" id="GO:0005666">
    <property type="term" value="C:RNA polymerase III complex"/>
    <property type="evidence" value="ECO:0007669"/>
    <property type="project" value="TreeGrafter"/>
</dbReference>
<dbReference type="GO" id="GO:0003677">
    <property type="term" value="F:DNA binding"/>
    <property type="evidence" value="ECO:0007669"/>
    <property type="project" value="InterPro"/>
</dbReference>
<evidence type="ECO:0000256" key="2">
    <source>
        <dbReference type="ARBA" id="ARBA00022478"/>
    </source>
</evidence>
<name>A0A183BWW3_GLOPA</name>
<dbReference type="SUPFAM" id="SSF55257">
    <property type="entry name" value="RBP11-like subunits of RNA polymerase"/>
    <property type="match status" value="1"/>
</dbReference>
<dbReference type="CDD" id="cd07029">
    <property type="entry name" value="RNAP_I_III_AC19"/>
    <property type="match status" value="1"/>
</dbReference>
<dbReference type="InterPro" id="IPR022905">
    <property type="entry name" value="Rpo11-like"/>
</dbReference>
<evidence type="ECO:0000313" key="8">
    <source>
        <dbReference type="Proteomes" id="UP000050741"/>
    </source>
</evidence>
<dbReference type="GO" id="GO:0006383">
    <property type="term" value="P:transcription by RNA polymerase III"/>
    <property type="evidence" value="ECO:0007669"/>
    <property type="project" value="TreeGrafter"/>
</dbReference>
<accession>A0A183BWW3</accession>
<evidence type="ECO:0000259" key="7">
    <source>
        <dbReference type="Pfam" id="PF13656"/>
    </source>
</evidence>
<dbReference type="InterPro" id="IPR033898">
    <property type="entry name" value="RNAP_AC19"/>
</dbReference>
<dbReference type="PROSITE" id="PS01154">
    <property type="entry name" value="RNA_POL_L_13KD"/>
    <property type="match status" value="1"/>
</dbReference>
<evidence type="ECO:0000256" key="1">
    <source>
        <dbReference type="ARBA" id="ARBA00004123"/>
    </source>
</evidence>
<dbReference type="GO" id="GO:0005736">
    <property type="term" value="C:RNA polymerase I complex"/>
    <property type="evidence" value="ECO:0007669"/>
    <property type="project" value="TreeGrafter"/>
</dbReference>
<dbReference type="GO" id="GO:0003899">
    <property type="term" value="F:DNA-directed RNA polymerase activity"/>
    <property type="evidence" value="ECO:0007669"/>
    <property type="project" value="InterPro"/>
</dbReference>
<evidence type="ECO:0000256" key="6">
    <source>
        <dbReference type="ARBA" id="ARBA00031757"/>
    </source>
</evidence>
<sequence length="152" mass="17020">MITNQFDWDELASQKKRFTHCLMEELSGRCTAGRLPPTAAPQKVELLNAEEYKADQTMITVILYEEDHTVGNALKHIICQMPGVEFCGYNVPHPLEDKILVRIQTVDGVAAGDVLLRGLEDLAHIFGTIERKFKSAHRKHFGGTAQDNDDDA</sequence>
<reference evidence="8" key="2">
    <citation type="submission" date="2014-05" db="EMBL/GenBank/DDBJ databases">
        <title>The genome and life-stage specific transcriptomes of Globodera pallida elucidate key aspects of plant parasitism by a cyst nematode.</title>
        <authorList>
            <person name="Cotton J.A."/>
            <person name="Lilley C.J."/>
            <person name="Jones L.M."/>
            <person name="Kikuchi T."/>
            <person name="Reid A.J."/>
            <person name="Thorpe P."/>
            <person name="Tsai I.J."/>
            <person name="Beasley H."/>
            <person name="Blok V."/>
            <person name="Cock P.J.A."/>
            <person name="Van den Akker S.E."/>
            <person name="Holroyd N."/>
            <person name="Hunt M."/>
            <person name="Mantelin S."/>
            <person name="Naghra H."/>
            <person name="Pain A."/>
            <person name="Palomares-Rius J.E."/>
            <person name="Zarowiecki M."/>
            <person name="Berriman M."/>
            <person name="Jones J.T."/>
            <person name="Urwin P.E."/>
        </authorList>
    </citation>
    <scope>NUCLEOTIDE SEQUENCE [LARGE SCALE GENOMIC DNA]</scope>
    <source>
        <strain evidence="8">Lindley</strain>
    </source>
</reference>
<dbReference type="InterPro" id="IPR009025">
    <property type="entry name" value="RBP11-like_dimer"/>
</dbReference>
<dbReference type="HAMAP" id="MF_00261">
    <property type="entry name" value="RNApol_arch_Rpo11"/>
    <property type="match status" value="1"/>
</dbReference>
<dbReference type="Proteomes" id="UP000050741">
    <property type="component" value="Unassembled WGS sequence"/>
</dbReference>
<dbReference type="PANTHER" id="PTHR13946:SF28">
    <property type="entry name" value="DNA-DIRECTED RNA POLYMERASES I AND III SUBUNIT RPAC2"/>
    <property type="match status" value="1"/>
</dbReference>
<evidence type="ECO:0000256" key="3">
    <source>
        <dbReference type="ARBA" id="ARBA00023163"/>
    </source>
</evidence>
<protein>
    <recommendedName>
        <fullName evidence="6">DNA-directed RNA polymerase I subunit D</fullName>
    </recommendedName>
</protein>
<organism evidence="8 9">
    <name type="scientific">Globodera pallida</name>
    <name type="common">Potato cyst nematode worm</name>
    <name type="synonym">Heterodera pallida</name>
    <dbReference type="NCBI Taxonomy" id="36090"/>
    <lineage>
        <taxon>Eukaryota</taxon>
        <taxon>Metazoa</taxon>
        <taxon>Ecdysozoa</taxon>
        <taxon>Nematoda</taxon>
        <taxon>Chromadorea</taxon>
        <taxon>Rhabditida</taxon>
        <taxon>Tylenchina</taxon>
        <taxon>Tylenchomorpha</taxon>
        <taxon>Tylenchoidea</taxon>
        <taxon>Heteroderidae</taxon>
        <taxon>Heteroderinae</taxon>
        <taxon>Globodera</taxon>
    </lineage>
</organism>
<comment type="subcellular location">
    <subcellularLocation>
        <location evidence="1">Nucleus</location>
    </subcellularLocation>
</comment>
<proteinExistence type="inferred from homology"/>
<evidence type="ECO:0000256" key="5">
    <source>
        <dbReference type="ARBA" id="ARBA00025751"/>
    </source>
</evidence>
<dbReference type="Pfam" id="PF13656">
    <property type="entry name" value="RNA_pol_L_2"/>
    <property type="match status" value="1"/>
</dbReference>
<dbReference type="AlphaFoldDB" id="A0A183BWW3"/>
<reference evidence="8" key="1">
    <citation type="submission" date="2013-12" db="EMBL/GenBank/DDBJ databases">
        <authorList>
            <person name="Aslett M."/>
        </authorList>
    </citation>
    <scope>NUCLEOTIDE SEQUENCE [LARGE SCALE GENOMIC DNA]</scope>
    <source>
        <strain evidence="8">Lindley</strain>
    </source>
</reference>
<reference evidence="9" key="3">
    <citation type="submission" date="2016-06" db="UniProtKB">
        <authorList>
            <consortium name="WormBaseParasite"/>
        </authorList>
    </citation>
    <scope>IDENTIFICATION</scope>
</reference>
<evidence type="ECO:0000256" key="4">
    <source>
        <dbReference type="ARBA" id="ARBA00023242"/>
    </source>
</evidence>
<dbReference type="WBParaSite" id="GPLIN_000510200">
    <property type="protein sequence ID" value="GPLIN_000510200"/>
    <property type="gene ID" value="GPLIN_000510200"/>
</dbReference>
<dbReference type="PANTHER" id="PTHR13946">
    <property type="entry name" value="DNA-DIRECTED RNA POLYMERASE I,II,III"/>
    <property type="match status" value="1"/>
</dbReference>
<dbReference type="GO" id="GO:0046983">
    <property type="term" value="F:protein dimerization activity"/>
    <property type="evidence" value="ECO:0007669"/>
    <property type="project" value="InterPro"/>
</dbReference>